<gene>
    <name evidence="3" type="ORF">B0A71_22305</name>
    <name evidence="2" type="ORF">BHE19_03055</name>
</gene>
<dbReference type="EMBL" id="MIKE01000011">
    <property type="protein sequence ID" value="OHT46501.1"/>
    <property type="molecule type" value="Genomic_DNA"/>
</dbReference>
<evidence type="ECO:0000313" key="5">
    <source>
        <dbReference type="Proteomes" id="UP000198319"/>
    </source>
</evidence>
<reference evidence="4" key="2">
    <citation type="submission" date="2016-09" db="EMBL/GenBank/DDBJ databases">
        <authorList>
            <person name="Chen S."/>
            <person name="Walker E."/>
        </authorList>
    </citation>
    <scope>NUCLEOTIDE SEQUENCE [LARGE SCALE GENOMIC DNA]</scope>
    <source>
        <strain evidence="4">MSU</strain>
    </source>
</reference>
<accession>A0A1S1JAB1</accession>
<keyword evidence="1" id="KW-0812">Transmembrane</keyword>
<dbReference type="AlphaFoldDB" id="A0A1S1JAB1"/>
<keyword evidence="1" id="KW-0472">Membrane</keyword>
<dbReference type="Proteomes" id="UP000180252">
    <property type="component" value="Unassembled WGS sequence"/>
</dbReference>
<feature type="transmembrane region" description="Helical" evidence="1">
    <location>
        <begin position="314"/>
        <end position="339"/>
    </location>
</feature>
<dbReference type="EMBL" id="MUHG01000057">
    <property type="protein sequence ID" value="OXB12420.1"/>
    <property type="molecule type" value="Genomic_DNA"/>
</dbReference>
<evidence type="ECO:0000313" key="4">
    <source>
        <dbReference type="Proteomes" id="UP000180252"/>
    </source>
</evidence>
<keyword evidence="5" id="KW-1185">Reference proteome</keyword>
<dbReference type="PANTHER" id="PTHR37422:SF13">
    <property type="entry name" value="LIPOPOLYSACCHARIDE BIOSYNTHESIS PROTEIN PA4999-RELATED"/>
    <property type="match status" value="1"/>
</dbReference>
<dbReference type="OrthoDB" id="1424618at2"/>
<feature type="transmembrane region" description="Helical" evidence="1">
    <location>
        <begin position="345"/>
        <end position="362"/>
    </location>
</feature>
<feature type="transmembrane region" description="Helical" evidence="1">
    <location>
        <begin position="16"/>
        <end position="40"/>
    </location>
</feature>
<feature type="transmembrane region" description="Helical" evidence="1">
    <location>
        <begin position="110"/>
        <end position="133"/>
    </location>
</feature>
<feature type="transmembrane region" description="Helical" evidence="1">
    <location>
        <begin position="369"/>
        <end position="385"/>
    </location>
</feature>
<reference evidence="2" key="1">
    <citation type="submission" date="2016-09" db="EMBL/GenBank/DDBJ databases">
        <authorList>
            <person name="Capua I."/>
            <person name="De Benedictis P."/>
            <person name="Joannis T."/>
            <person name="Lombin L.H."/>
            <person name="Cattoli G."/>
        </authorList>
    </citation>
    <scope>NUCLEOTIDE SEQUENCE [LARGE SCALE GENOMIC DNA]</scope>
    <source>
        <strain evidence="2">MSU</strain>
    </source>
</reference>
<dbReference type="Proteomes" id="UP000198319">
    <property type="component" value="Unassembled WGS sequence"/>
</dbReference>
<evidence type="ECO:0000256" key="1">
    <source>
        <dbReference type="SAM" id="Phobius"/>
    </source>
</evidence>
<dbReference type="STRING" id="1278819.BHE19_03055"/>
<dbReference type="PANTHER" id="PTHR37422">
    <property type="entry name" value="TEICHURONIC ACID BIOSYNTHESIS PROTEIN TUAE"/>
    <property type="match status" value="1"/>
</dbReference>
<protein>
    <recommendedName>
        <fullName evidence="6">O-antigen ligase domain-containing protein</fullName>
    </recommendedName>
</protein>
<evidence type="ECO:0008006" key="6">
    <source>
        <dbReference type="Google" id="ProtNLM"/>
    </source>
</evidence>
<evidence type="ECO:0000313" key="3">
    <source>
        <dbReference type="EMBL" id="OXB12420.1"/>
    </source>
</evidence>
<dbReference type="InterPro" id="IPR051533">
    <property type="entry name" value="WaaL-like"/>
</dbReference>
<sequence>MIQEVFKKNKIELVCFFFIAFAFVFKISLATPFILFLLLLNISGAKDFKDNFAVKLLSLLFGSIYILYLLSFFLNYDFSSKLIIRSLGFIFIPLLFLVKRISEKEIKFFIFSFLILQLIHTLYINCIVLQYHFFSASKSFENFTALVENKFLIERPYFSLNCLLSIFCVKFLLDRATVKKGILYLFIGLMIFTLFIIAARLAMGVSVLICLFIFLKERKIAYFAGFLCILVVTVLTNKYAIQRLAIEKGEPRIAIWTCAKNIIDEQEFNYFIGTFSSEKVDKKLIECYNSKEISSGPYWWIGKYNYQYNTHNQYLWFFVCYGLLGLILFLGIFGVHFWNFIKNKNAYSFFFILIFSFQSLFENLLSRQLGIYLFIWFCFLFVFPIENTIQDEE</sequence>
<feature type="transmembrane region" description="Helical" evidence="1">
    <location>
        <begin position="185"/>
        <end position="214"/>
    </location>
</feature>
<evidence type="ECO:0000313" key="2">
    <source>
        <dbReference type="EMBL" id="OHT46501.1"/>
    </source>
</evidence>
<comment type="caution">
    <text evidence="2">The sequence shown here is derived from an EMBL/GenBank/DDBJ whole genome shotgun (WGS) entry which is preliminary data.</text>
</comment>
<name>A0A1S1JAB1_9FLAO</name>
<keyword evidence="1" id="KW-1133">Transmembrane helix</keyword>
<feature type="transmembrane region" description="Helical" evidence="1">
    <location>
        <begin position="52"/>
        <end position="76"/>
    </location>
</feature>
<feature type="transmembrane region" description="Helical" evidence="1">
    <location>
        <begin position="220"/>
        <end position="241"/>
    </location>
</feature>
<proteinExistence type="predicted"/>
<organism evidence="2 4">
    <name type="scientific">Flavobacterium tructae</name>
    <dbReference type="NCBI Taxonomy" id="1114873"/>
    <lineage>
        <taxon>Bacteria</taxon>
        <taxon>Pseudomonadati</taxon>
        <taxon>Bacteroidota</taxon>
        <taxon>Flavobacteriia</taxon>
        <taxon>Flavobacteriales</taxon>
        <taxon>Flavobacteriaceae</taxon>
        <taxon>Flavobacterium</taxon>
    </lineage>
</organism>
<reference evidence="3 5" key="3">
    <citation type="submission" date="2016-11" db="EMBL/GenBank/DDBJ databases">
        <title>Whole genomes of Flavobacteriaceae.</title>
        <authorList>
            <person name="Stine C."/>
            <person name="Li C."/>
            <person name="Tadesse D."/>
        </authorList>
    </citation>
    <scope>NUCLEOTIDE SEQUENCE [LARGE SCALE GENOMIC DNA]</scope>
    <source>
        <strain evidence="3 5">ATCC BAA-2541</strain>
    </source>
</reference>
<feature type="transmembrane region" description="Helical" evidence="1">
    <location>
        <begin position="156"/>
        <end position="173"/>
    </location>
</feature>